<sequence>MKVLIHRAYKSFNLNETIAWIKLISITGASQVFIQGLSFVGGILIIRSLPTNQYALYTLANTMLGTMSVLADGGITTGVLAQGGKVWQDREKLGVVLATGLNLRMKLALLSLLFSMPILLYLLHHHGASWIMTLVIAAALVPAFFTSLSGSMLEVTPRLVQQIIPLQKIQVGANLGRLTLLVASVFAFPLAFIAILAAGLPQIWANIKLRALSAQFADNTQKPDAEIGRQIFAMVKRLLPESIYYCVSGQITIWLISILGSTTSIAQVGALGRFSMVFGVISTLLSALFYPRFARLPSDSRLLLKRYVQIQAVVIIVSGAVICAVWLLSDKLLLLLGAKYAGLSTEVVLLIIGGGINFISGSSFYMCTSRGWVINPIITIVISIASISLGVMLLDISTLRGILIFNILVGLPTLLMHIVYGVRRILTVEQSGD</sequence>
<dbReference type="PANTHER" id="PTHR30250">
    <property type="entry name" value="PST FAMILY PREDICTED COLANIC ACID TRANSPORTER"/>
    <property type="match status" value="1"/>
</dbReference>
<dbReference type="Proteomes" id="UP001597197">
    <property type="component" value="Unassembled WGS sequence"/>
</dbReference>
<evidence type="ECO:0000313" key="7">
    <source>
        <dbReference type="EMBL" id="MFD1871202.1"/>
    </source>
</evidence>
<feature type="transmembrane region" description="Helical" evidence="6">
    <location>
        <begin position="310"/>
        <end position="328"/>
    </location>
</feature>
<evidence type="ECO:0000256" key="3">
    <source>
        <dbReference type="ARBA" id="ARBA00022692"/>
    </source>
</evidence>
<dbReference type="RefSeq" id="WP_382311546.1">
    <property type="nucleotide sequence ID" value="NZ_JBHUFD010000001.1"/>
</dbReference>
<comment type="subcellular location">
    <subcellularLocation>
        <location evidence="1">Cell membrane</location>
        <topology evidence="1">Multi-pass membrane protein</topology>
    </subcellularLocation>
</comment>
<feature type="transmembrane region" description="Helical" evidence="6">
    <location>
        <begin position="130"/>
        <end position="153"/>
    </location>
</feature>
<dbReference type="EMBL" id="JBHUFD010000001">
    <property type="protein sequence ID" value="MFD1871202.1"/>
    <property type="molecule type" value="Genomic_DNA"/>
</dbReference>
<feature type="transmembrane region" description="Helical" evidence="6">
    <location>
        <begin position="107"/>
        <end position="124"/>
    </location>
</feature>
<keyword evidence="8" id="KW-1185">Reference proteome</keyword>
<feature type="transmembrane region" description="Helical" evidence="6">
    <location>
        <begin position="401"/>
        <end position="420"/>
    </location>
</feature>
<proteinExistence type="predicted"/>
<evidence type="ECO:0000256" key="6">
    <source>
        <dbReference type="SAM" id="Phobius"/>
    </source>
</evidence>
<keyword evidence="4 6" id="KW-1133">Transmembrane helix</keyword>
<keyword evidence="2" id="KW-1003">Cell membrane</keyword>
<organism evidence="7 8">
    <name type="scientific">Hymenobacter bucti</name>
    <dbReference type="NCBI Taxonomy" id="1844114"/>
    <lineage>
        <taxon>Bacteria</taxon>
        <taxon>Pseudomonadati</taxon>
        <taxon>Bacteroidota</taxon>
        <taxon>Cytophagia</taxon>
        <taxon>Cytophagales</taxon>
        <taxon>Hymenobacteraceae</taxon>
        <taxon>Hymenobacter</taxon>
    </lineage>
</organism>
<keyword evidence="5 6" id="KW-0472">Membrane</keyword>
<reference evidence="8" key="1">
    <citation type="journal article" date="2019" name="Int. J. Syst. Evol. Microbiol.">
        <title>The Global Catalogue of Microorganisms (GCM) 10K type strain sequencing project: providing services to taxonomists for standard genome sequencing and annotation.</title>
        <authorList>
            <consortium name="The Broad Institute Genomics Platform"/>
            <consortium name="The Broad Institute Genome Sequencing Center for Infectious Disease"/>
            <person name="Wu L."/>
            <person name="Ma J."/>
        </authorList>
    </citation>
    <scope>NUCLEOTIDE SEQUENCE [LARGE SCALE GENOMIC DNA]</scope>
    <source>
        <strain evidence="8">CGMCC 1.15795</strain>
    </source>
</reference>
<name>A0ABW4QNR2_9BACT</name>
<feature type="transmembrane region" description="Helical" evidence="6">
    <location>
        <begin position="242"/>
        <end position="259"/>
    </location>
</feature>
<protein>
    <submittedName>
        <fullName evidence="7">Polysaccharide biosynthesis protein</fullName>
    </submittedName>
</protein>
<evidence type="ECO:0000256" key="5">
    <source>
        <dbReference type="ARBA" id="ARBA00023136"/>
    </source>
</evidence>
<evidence type="ECO:0000256" key="4">
    <source>
        <dbReference type="ARBA" id="ARBA00022989"/>
    </source>
</evidence>
<feature type="transmembrane region" description="Helical" evidence="6">
    <location>
        <begin position="271"/>
        <end position="290"/>
    </location>
</feature>
<dbReference type="InterPro" id="IPR050833">
    <property type="entry name" value="Poly_Biosynth_Transport"/>
</dbReference>
<accession>A0ABW4QNR2</accession>
<feature type="transmembrane region" description="Helical" evidence="6">
    <location>
        <begin position="340"/>
        <end position="360"/>
    </location>
</feature>
<evidence type="ECO:0000313" key="8">
    <source>
        <dbReference type="Proteomes" id="UP001597197"/>
    </source>
</evidence>
<feature type="transmembrane region" description="Helical" evidence="6">
    <location>
        <begin position="20"/>
        <end position="46"/>
    </location>
</feature>
<gene>
    <name evidence="7" type="ORF">ACFSDX_02105</name>
</gene>
<evidence type="ECO:0000256" key="2">
    <source>
        <dbReference type="ARBA" id="ARBA00022475"/>
    </source>
</evidence>
<evidence type="ECO:0000256" key="1">
    <source>
        <dbReference type="ARBA" id="ARBA00004651"/>
    </source>
</evidence>
<feature type="transmembrane region" description="Helical" evidence="6">
    <location>
        <begin position="372"/>
        <end position="394"/>
    </location>
</feature>
<keyword evidence="3 6" id="KW-0812">Transmembrane</keyword>
<comment type="caution">
    <text evidence="7">The sequence shown here is derived from an EMBL/GenBank/DDBJ whole genome shotgun (WGS) entry which is preliminary data.</text>
</comment>
<dbReference type="PANTHER" id="PTHR30250:SF11">
    <property type="entry name" value="O-ANTIGEN TRANSPORTER-RELATED"/>
    <property type="match status" value="1"/>
</dbReference>
<feature type="transmembrane region" description="Helical" evidence="6">
    <location>
        <begin position="174"/>
        <end position="200"/>
    </location>
</feature>